<dbReference type="Proteomes" id="UP000501812">
    <property type="component" value="Chromosome"/>
</dbReference>
<organism evidence="1 2">
    <name type="scientific">Luteolibacter luteus</name>
    <dbReference type="NCBI Taxonomy" id="2728835"/>
    <lineage>
        <taxon>Bacteria</taxon>
        <taxon>Pseudomonadati</taxon>
        <taxon>Verrucomicrobiota</taxon>
        <taxon>Verrucomicrobiia</taxon>
        <taxon>Verrucomicrobiales</taxon>
        <taxon>Verrucomicrobiaceae</taxon>
        <taxon>Luteolibacter</taxon>
    </lineage>
</organism>
<dbReference type="EMBL" id="CP051774">
    <property type="protein sequence ID" value="QJE95793.1"/>
    <property type="molecule type" value="Genomic_DNA"/>
</dbReference>
<name>A0A858RIA5_9BACT</name>
<gene>
    <name evidence="1" type="ORF">HHL09_08335</name>
</gene>
<reference evidence="1 2" key="1">
    <citation type="submission" date="2020-04" db="EMBL/GenBank/DDBJ databases">
        <title>Luteolibacter sp. G-1-1-1 isolated from soil.</title>
        <authorList>
            <person name="Dahal R.H."/>
        </authorList>
    </citation>
    <scope>NUCLEOTIDE SEQUENCE [LARGE SCALE GENOMIC DNA]</scope>
    <source>
        <strain evidence="1 2">G-1-1-1</strain>
    </source>
</reference>
<sequence>MRSRIMYIEDKSGSLTGPARIGRVTLSKTGCTLYYRGRSFQSLKGGYKSNYFDTETGDRFWISGPKRDGSDRLYGERLPIAIDEDVREEYWSTIRRQPRA</sequence>
<evidence type="ECO:0000313" key="1">
    <source>
        <dbReference type="EMBL" id="QJE95793.1"/>
    </source>
</evidence>
<keyword evidence="2" id="KW-1185">Reference proteome</keyword>
<proteinExistence type="predicted"/>
<dbReference type="AlphaFoldDB" id="A0A858RIA5"/>
<evidence type="ECO:0000313" key="2">
    <source>
        <dbReference type="Proteomes" id="UP000501812"/>
    </source>
</evidence>
<protein>
    <submittedName>
        <fullName evidence="1">1-deoxy-D-xylulose-5-phosphate synthase</fullName>
    </submittedName>
</protein>
<accession>A0A858RIA5</accession>
<dbReference type="RefSeq" id="WP_169454106.1">
    <property type="nucleotide sequence ID" value="NZ_CP051774.1"/>
</dbReference>
<dbReference type="KEGG" id="luo:HHL09_08335"/>